<sequence length="268" mass="30276">MLVVGLTGGIATGKSTVSRLLAQHQIPIVDADLLARQVVQRGTPGLKKIVAAFGGQVLLPDGELDRKALGEIVFGDPGKRRVLERIIHPAVRSAMLWEVCRAWMRGERVVVLDVPLLIEAGLYAWVGRVVVVYTSKQIQTRRLISRDHLTPQQARQRVSAQKPMSEKLQYADYVIDNSGELPELQRQVTHLVRQLDDLASPLHKLCWFFPPFGLLAAGWCLLWRWVKRSRAKGRRRRWRGPVTEGEGEGEEMELDDIAEEQEILVDED</sequence>
<gene>
    <name evidence="5" type="ORF">CALVIDRAFT_511017</name>
</gene>
<dbReference type="EMBL" id="KV417272">
    <property type="protein sequence ID" value="KZO99476.1"/>
    <property type="molecule type" value="Genomic_DNA"/>
</dbReference>
<dbReference type="GO" id="GO:0005524">
    <property type="term" value="F:ATP binding"/>
    <property type="evidence" value="ECO:0007669"/>
    <property type="project" value="UniProtKB-KW"/>
</dbReference>
<proteinExistence type="inferred from homology"/>
<dbReference type="PANTHER" id="PTHR10695:SF46">
    <property type="entry name" value="BIFUNCTIONAL COENZYME A SYNTHASE-RELATED"/>
    <property type="match status" value="1"/>
</dbReference>
<organism evidence="5 6">
    <name type="scientific">Calocera viscosa (strain TUFC12733)</name>
    <dbReference type="NCBI Taxonomy" id="1330018"/>
    <lineage>
        <taxon>Eukaryota</taxon>
        <taxon>Fungi</taxon>
        <taxon>Dikarya</taxon>
        <taxon>Basidiomycota</taxon>
        <taxon>Agaricomycotina</taxon>
        <taxon>Dacrymycetes</taxon>
        <taxon>Dacrymycetales</taxon>
        <taxon>Dacrymycetaceae</taxon>
        <taxon>Calocera</taxon>
    </lineage>
</organism>
<keyword evidence="6" id="KW-1185">Reference proteome</keyword>
<dbReference type="STRING" id="1330018.A0A167Q706"/>
<feature type="transmembrane region" description="Helical" evidence="4">
    <location>
        <begin position="207"/>
        <end position="226"/>
    </location>
</feature>
<dbReference type="PROSITE" id="PS51219">
    <property type="entry name" value="DPCK"/>
    <property type="match status" value="1"/>
</dbReference>
<dbReference type="Pfam" id="PF01121">
    <property type="entry name" value="CoaE"/>
    <property type="match status" value="1"/>
</dbReference>
<evidence type="ECO:0000256" key="1">
    <source>
        <dbReference type="ARBA" id="ARBA00009018"/>
    </source>
</evidence>
<keyword evidence="4" id="KW-0472">Membrane</keyword>
<dbReference type="PANTHER" id="PTHR10695">
    <property type="entry name" value="DEPHOSPHO-COA KINASE-RELATED"/>
    <property type="match status" value="1"/>
</dbReference>
<keyword evidence="3" id="KW-0067">ATP-binding</keyword>
<evidence type="ECO:0000256" key="4">
    <source>
        <dbReference type="SAM" id="Phobius"/>
    </source>
</evidence>
<reference evidence="5 6" key="1">
    <citation type="journal article" date="2016" name="Mol. Biol. Evol.">
        <title>Comparative Genomics of Early-Diverging Mushroom-Forming Fungi Provides Insights into the Origins of Lignocellulose Decay Capabilities.</title>
        <authorList>
            <person name="Nagy L.G."/>
            <person name="Riley R."/>
            <person name="Tritt A."/>
            <person name="Adam C."/>
            <person name="Daum C."/>
            <person name="Floudas D."/>
            <person name="Sun H."/>
            <person name="Yadav J.S."/>
            <person name="Pangilinan J."/>
            <person name="Larsson K.H."/>
            <person name="Matsuura K."/>
            <person name="Barry K."/>
            <person name="Labutti K."/>
            <person name="Kuo R."/>
            <person name="Ohm R.A."/>
            <person name="Bhattacharya S.S."/>
            <person name="Shirouzu T."/>
            <person name="Yoshinaga Y."/>
            <person name="Martin F.M."/>
            <person name="Grigoriev I.V."/>
            <person name="Hibbett D.S."/>
        </authorList>
    </citation>
    <scope>NUCLEOTIDE SEQUENCE [LARGE SCALE GENOMIC DNA]</scope>
    <source>
        <strain evidence="5 6">TUFC12733</strain>
    </source>
</reference>
<dbReference type="FunFam" id="3.40.50.300:FF:000485">
    <property type="entry name" value="Dephospho-CoA kinase CAB5"/>
    <property type="match status" value="1"/>
</dbReference>
<comment type="similarity">
    <text evidence="1">Belongs to the CoaE family.</text>
</comment>
<dbReference type="AlphaFoldDB" id="A0A167Q706"/>
<keyword evidence="4" id="KW-0812">Transmembrane</keyword>
<dbReference type="CDD" id="cd02022">
    <property type="entry name" value="DPCK"/>
    <property type="match status" value="1"/>
</dbReference>
<dbReference type="InterPro" id="IPR027417">
    <property type="entry name" value="P-loop_NTPase"/>
</dbReference>
<name>A0A167Q706_CALVF</name>
<dbReference type="Proteomes" id="UP000076738">
    <property type="component" value="Unassembled WGS sequence"/>
</dbReference>
<evidence type="ECO:0000256" key="2">
    <source>
        <dbReference type="ARBA" id="ARBA00022741"/>
    </source>
</evidence>
<dbReference type="GO" id="GO:0004140">
    <property type="term" value="F:dephospho-CoA kinase activity"/>
    <property type="evidence" value="ECO:0007669"/>
    <property type="project" value="InterPro"/>
</dbReference>
<keyword evidence="2" id="KW-0547">Nucleotide-binding</keyword>
<evidence type="ECO:0000313" key="6">
    <source>
        <dbReference type="Proteomes" id="UP000076738"/>
    </source>
</evidence>
<dbReference type="Gene3D" id="3.40.50.300">
    <property type="entry name" value="P-loop containing nucleotide triphosphate hydrolases"/>
    <property type="match status" value="1"/>
</dbReference>
<dbReference type="InterPro" id="IPR001977">
    <property type="entry name" value="Depp_CoAkinase"/>
</dbReference>
<evidence type="ECO:0000313" key="5">
    <source>
        <dbReference type="EMBL" id="KZO99476.1"/>
    </source>
</evidence>
<dbReference type="NCBIfam" id="TIGR00152">
    <property type="entry name" value="dephospho-CoA kinase"/>
    <property type="match status" value="1"/>
</dbReference>
<dbReference type="GO" id="GO:0015937">
    <property type="term" value="P:coenzyme A biosynthetic process"/>
    <property type="evidence" value="ECO:0007669"/>
    <property type="project" value="InterPro"/>
</dbReference>
<dbReference type="OrthoDB" id="247245at2759"/>
<dbReference type="GO" id="GO:0005737">
    <property type="term" value="C:cytoplasm"/>
    <property type="evidence" value="ECO:0007669"/>
    <property type="project" value="UniProtKB-ARBA"/>
</dbReference>
<accession>A0A167Q706</accession>
<evidence type="ECO:0000256" key="3">
    <source>
        <dbReference type="ARBA" id="ARBA00022840"/>
    </source>
</evidence>
<keyword evidence="4" id="KW-1133">Transmembrane helix</keyword>
<protein>
    <submittedName>
        <fullName evidence="5">CoaE-domain-containing protein</fullName>
    </submittedName>
</protein>
<dbReference type="SUPFAM" id="SSF52540">
    <property type="entry name" value="P-loop containing nucleoside triphosphate hydrolases"/>
    <property type="match status" value="1"/>
</dbReference>
<dbReference type="HAMAP" id="MF_00376">
    <property type="entry name" value="Dephospho_CoA_kinase"/>
    <property type="match status" value="1"/>
</dbReference>